<gene>
    <name evidence="2" type="ORF">AVEN_71637_1</name>
</gene>
<evidence type="ECO:0000313" key="3">
    <source>
        <dbReference type="Proteomes" id="UP000499080"/>
    </source>
</evidence>
<proteinExistence type="predicted"/>
<reference evidence="2 3" key="1">
    <citation type="journal article" date="2019" name="Sci. Rep.">
        <title>Orb-weaving spider Araneus ventricosus genome elucidates the spidroin gene catalogue.</title>
        <authorList>
            <person name="Kono N."/>
            <person name="Nakamura H."/>
            <person name="Ohtoshi R."/>
            <person name="Moran D.A.P."/>
            <person name="Shinohara A."/>
            <person name="Yoshida Y."/>
            <person name="Fujiwara M."/>
            <person name="Mori M."/>
            <person name="Tomita M."/>
            <person name="Arakawa K."/>
        </authorList>
    </citation>
    <scope>NUCLEOTIDE SEQUENCE [LARGE SCALE GENOMIC DNA]</scope>
</reference>
<dbReference type="EMBL" id="BGPR01004678">
    <property type="protein sequence ID" value="GBN02127.1"/>
    <property type="molecule type" value="Genomic_DNA"/>
</dbReference>
<feature type="compositionally biased region" description="Basic and acidic residues" evidence="1">
    <location>
        <begin position="1"/>
        <end position="20"/>
    </location>
</feature>
<feature type="compositionally biased region" description="Basic residues" evidence="1">
    <location>
        <begin position="29"/>
        <end position="46"/>
    </location>
</feature>
<dbReference type="AlphaFoldDB" id="A0A4Y2KKM9"/>
<protein>
    <submittedName>
        <fullName evidence="2">Uncharacterized protein</fullName>
    </submittedName>
</protein>
<comment type="caution">
    <text evidence="2">The sequence shown here is derived from an EMBL/GenBank/DDBJ whole genome shotgun (WGS) entry which is preliminary data.</text>
</comment>
<evidence type="ECO:0000256" key="1">
    <source>
        <dbReference type="SAM" id="MobiDB-lite"/>
    </source>
</evidence>
<dbReference type="Proteomes" id="UP000499080">
    <property type="component" value="Unassembled WGS sequence"/>
</dbReference>
<keyword evidence="3" id="KW-1185">Reference proteome</keyword>
<organism evidence="2 3">
    <name type="scientific">Araneus ventricosus</name>
    <name type="common">Orbweaver spider</name>
    <name type="synonym">Epeira ventricosa</name>
    <dbReference type="NCBI Taxonomy" id="182803"/>
    <lineage>
        <taxon>Eukaryota</taxon>
        <taxon>Metazoa</taxon>
        <taxon>Ecdysozoa</taxon>
        <taxon>Arthropoda</taxon>
        <taxon>Chelicerata</taxon>
        <taxon>Arachnida</taxon>
        <taxon>Araneae</taxon>
        <taxon>Araneomorphae</taxon>
        <taxon>Entelegynae</taxon>
        <taxon>Araneoidea</taxon>
        <taxon>Araneidae</taxon>
        <taxon>Araneus</taxon>
    </lineage>
</organism>
<name>A0A4Y2KKM9_ARAVE</name>
<accession>A0A4Y2KKM9</accession>
<feature type="region of interest" description="Disordered" evidence="1">
    <location>
        <begin position="1"/>
        <end position="67"/>
    </location>
</feature>
<sequence>MEGVKMEHQKKISSRREKTTRTSLTQPKHFSKMSRYRAQTRARRKQFSTTPRYRTHTPKQTTQPGRVTQIPFIPISPANHGDLIRSRLSNFNHLQRDLRR</sequence>
<feature type="compositionally biased region" description="Polar residues" evidence="1">
    <location>
        <begin position="47"/>
        <end position="66"/>
    </location>
</feature>
<evidence type="ECO:0000313" key="2">
    <source>
        <dbReference type="EMBL" id="GBN02127.1"/>
    </source>
</evidence>